<dbReference type="OMA" id="RCTRFEC"/>
<keyword evidence="1" id="KW-0732">Signal</keyword>
<organism evidence="3 4">
    <name type="scientific">Drosophila busckii</name>
    <name type="common">Fruit fly</name>
    <dbReference type="NCBI Taxonomy" id="30019"/>
    <lineage>
        <taxon>Eukaryota</taxon>
        <taxon>Metazoa</taxon>
        <taxon>Ecdysozoa</taxon>
        <taxon>Arthropoda</taxon>
        <taxon>Hexapoda</taxon>
        <taxon>Insecta</taxon>
        <taxon>Pterygota</taxon>
        <taxon>Neoptera</taxon>
        <taxon>Endopterygota</taxon>
        <taxon>Diptera</taxon>
        <taxon>Brachycera</taxon>
        <taxon>Muscomorpha</taxon>
        <taxon>Ephydroidea</taxon>
        <taxon>Drosophilidae</taxon>
        <taxon>Drosophila</taxon>
    </lineage>
</organism>
<dbReference type="PANTHER" id="PTHR12210">
    <property type="entry name" value="DULLARD PROTEIN PHOSPHATASE"/>
    <property type="match status" value="1"/>
</dbReference>
<evidence type="ECO:0000313" key="4">
    <source>
        <dbReference type="Proteomes" id="UP000494163"/>
    </source>
</evidence>
<dbReference type="SMR" id="A0A0M5J5I3"/>
<feature type="chain" id="PRO_5005803555" evidence="1">
    <location>
        <begin position="21"/>
        <end position="270"/>
    </location>
</feature>
<dbReference type="OrthoDB" id="277011at2759"/>
<dbReference type="InterPro" id="IPR023214">
    <property type="entry name" value="HAD_sf"/>
</dbReference>
<feature type="signal peptide" evidence="1">
    <location>
        <begin position="1"/>
        <end position="20"/>
    </location>
</feature>
<evidence type="ECO:0000259" key="2">
    <source>
        <dbReference type="PROSITE" id="PS50969"/>
    </source>
</evidence>
<dbReference type="InterPro" id="IPR050365">
    <property type="entry name" value="TIM50"/>
</dbReference>
<dbReference type="CDD" id="cd07521">
    <property type="entry name" value="HAD_FCP1-like"/>
    <property type="match status" value="1"/>
</dbReference>
<keyword evidence="4" id="KW-1185">Reference proteome</keyword>
<feature type="domain" description="FCP1 homology" evidence="2">
    <location>
        <begin position="53"/>
        <end position="230"/>
    </location>
</feature>
<dbReference type="EMBL" id="CP012525">
    <property type="protein sequence ID" value="ALC43068.1"/>
    <property type="molecule type" value="Genomic_DNA"/>
</dbReference>
<name>A0A0M5J5I3_DROBS</name>
<dbReference type="Gene3D" id="3.40.50.1000">
    <property type="entry name" value="HAD superfamily/HAD-like"/>
    <property type="match status" value="1"/>
</dbReference>
<protein>
    <submittedName>
        <fullName evidence="3">CG12078</fullName>
    </submittedName>
</protein>
<dbReference type="InterPro" id="IPR036412">
    <property type="entry name" value="HAD-like_sf"/>
</dbReference>
<accession>A0A0M5J5I3</accession>
<dbReference type="AlphaFoldDB" id="A0A0M5J5I3"/>
<dbReference type="STRING" id="30019.A0A0M5J5I3"/>
<dbReference type="PROSITE" id="PS50969">
    <property type="entry name" value="FCP1"/>
    <property type="match status" value="1"/>
</dbReference>
<dbReference type="GO" id="GO:0016791">
    <property type="term" value="F:phosphatase activity"/>
    <property type="evidence" value="ECO:0007669"/>
    <property type="project" value="InterPro"/>
</dbReference>
<gene>
    <name evidence="3" type="ORF">Dbus_chr3Lg234</name>
</gene>
<reference evidence="3 4" key="1">
    <citation type="submission" date="2015-08" db="EMBL/GenBank/DDBJ databases">
        <title>Ancestral chromatin configuration constrains chromatin evolution on differentiating sex chromosomes in Drosophila.</title>
        <authorList>
            <person name="Zhou Q."/>
            <person name="Bachtrog D."/>
        </authorList>
    </citation>
    <scope>NUCLEOTIDE SEQUENCE [LARGE SCALE GENOMIC DNA]</scope>
    <source>
        <tissue evidence="3">Whole larvae</tissue>
    </source>
</reference>
<dbReference type="Pfam" id="PF03031">
    <property type="entry name" value="NIF"/>
    <property type="match status" value="1"/>
</dbReference>
<dbReference type="SMART" id="SM00577">
    <property type="entry name" value="CPDc"/>
    <property type="match status" value="1"/>
</dbReference>
<dbReference type="Proteomes" id="UP000494163">
    <property type="component" value="Chromosome 3L"/>
</dbReference>
<dbReference type="NCBIfam" id="TIGR02251">
    <property type="entry name" value="HIF-SF_euk"/>
    <property type="match status" value="1"/>
</dbReference>
<dbReference type="InterPro" id="IPR011948">
    <property type="entry name" value="Dullard_phosphatase"/>
</dbReference>
<proteinExistence type="predicted"/>
<sequence>MKYILCLLLCFFILKLKPLAYKLNGLTNRCLNYTPITYLKHDYLTPVSRRRLQQIRRKTLILDMDETLISSVIKSRRYWQAHRPSRRIRYEQIIQRLPWDYCFPLHRSNAMVYVYKRPYVDFFLETVAKWYNLVVFTAATEGYASKVLDYLDAGRNILNRRLFRQHCIEVCGIRAKYVSLVEEDLSNVVLLDNCCMANSFNVGNALYIKSFRRGNQDNQLLCMLPFLDALRFTKDVRSVLGRSRRFDNLTLDLAAAKKKYLTGRNKTTIK</sequence>
<evidence type="ECO:0000256" key="1">
    <source>
        <dbReference type="SAM" id="SignalP"/>
    </source>
</evidence>
<dbReference type="InterPro" id="IPR004274">
    <property type="entry name" value="FCP1_dom"/>
</dbReference>
<dbReference type="SUPFAM" id="SSF56784">
    <property type="entry name" value="HAD-like"/>
    <property type="match status" value="1"/>
</dbReference>
<evidence type="ECO:0000313" key="3">
    <source>
        <dbReference type="EMBL" id="ALC43068.1"/>
    </source>
</evidence>